<dbReference type="Pfam" id="PF00072">
    <property type="entry name" value="Response_reg"/>
    <property type="match status" value="1"/>
</dbReference>
<accession>A0A0A1W6T5</accession>
<evidence type="ECO:0000313" key="5">
    <source>
        <dbReference type="Proteomes" id="UP000032305"/>
    </source>
</evidence>
<keyword evidence="1 2" id="KW-0597">Phosphoprotein</keyword>
<dbReference type="GO" id="GO:0000160">
    <property type="term" value="P:phosphorelay signal transduction system"/>
    <property type="evidence" value="ECO:0007669"/>
    <property type="project" value="InterPro"/>
</dbReference>
<proteinExistence type="predicted"/>
<feature type="domain" description="Response regulatory" evidence="3">
    <location>
        <begin position="5"/>
        <end position="118"/>
    </location>
</feature>
<dbReference type="PROSITE" id="PS50110">
    <property type="entry name" value="RESPONSE_REGULATORY"/>
    <property type="match status" value="1"/>
</dbReference>
<keyword evidence="5" id="KW-1185">Reference proteome</keyword>
<organism evidence="4 5">
    <name type="scientific">Sphingomonas parapaucimobilis NBRC 15100</name>
    <dbReference type="NCBI Taxonomy" id="1219049"/>
    <lineage>
        <taxon>Bacteria</taxon>
        <taxon>Pseudomonadati</taxon>
        <taxon>Pseudomonadota</taxon>
        <taxon>Alphaproteobacteria</taxon>
        <taxon>Sphingomonadales</taxon>
        <taxon>Sphingomonadaceae</taxon>
        <taxon>Sphingomonas</taxon>
    </lineage>
</organism>
<evidence type="ECO:0000313" key="4">
    <source>
        <dbReference type="EMBL" id="GAM00634.1"/>
    </source>
</evidence>
<dbReference type="EMBL" id="BBPI01000035">
    <property type="protein sequence ID" value="GAM00634.1"/>
    <property type="molecule type" value="Genomic_DNA"/>
</dbReference>
<gene>
    <name evidence="4" type="ORF">SP5_035_00330</name>
</gene>
<dbReference type="InterPro" id="IPR011006">
    <property type="entry name" value="CheY-like_superfamily"/>
</dbReference>
<comment type="caution">
    <text evidence="4">The sequence shown here is derived from an EMBL/GenBank/DDBJ whole genome shotgun (WGS) entry which is preliminary data.</text>
</comment>
<dbReference type="SUPFAM" id="SSF52172">
    <property type="entry name" value="CheY-like"/>
    <property type="match status" value="1"/>
</dbReference>
<dbReference type="RefSeq" id="WP_042485900.1">
    <property type="nucleotide sequence ID" value="NZ_BBPI01000035.1"/>
</dbReference>
<dbReference type="Gene3D" id="3.40.50.2300">
    <property type="match status" value="1"/>
</dbReference>
<dbReference type="Proteomes" id="UP000032305">
    <property type="component" value="Unassembled WGS sequence"/>
</dbReference>
<evidence type="ECO:0000256" key="2">
    <source>
        <dbReference type="PROSITE-ProRule" id="PRU00169"/>
    </source>
</evidence>
<reference evidence="4 5" key="1">
    <citation type="submission" date="2014-11" db="EMBL/GenBank/DDBJ databases">
        <title>Whole genome shotgun sequence of Sphingomonas parapaucimobilis NBRC 15100.</title>
        <authorList>
            <person name="Katano-Makiyama Y."/>
            <person name="Hosoyama A."/>
            <person name="Hashimoto M."/>
            <person name="Hosoyama Y."/>
            <person name="Noguchi M."/>
            <person name="Numata M."/>
            <person name="Tsuchikane K."/>
            <person name="Hirakata S."/>
            <person name="Uohara A."/>
            <person name="Shimodaira J."/>
            <person name="Ohji S."/>
            <person name="Ichikawa N."/>
            <person name="Kimura A."/>
            <person name="Yamazoe A."/>
            <person name="Fujita N."/>
        </authorList>
    </citation>
    <scope>NUCLEOTIDE SEQUENCE [LARGE SCALE GENOMIC DNA]</scope>
    <source>
        <strain evidence="4 5">NBRC 15100</strain>
    </source>
</reference>
<dbReference type="AlphaFoldDB" id="A0A0A1W6T5"/>
<evidence type="ECO:0000259" key="3">
    <source>
        <dbReference type="PROSITE" id="PS50110"/>
    </source>
</evidence>
<dbReference type="SMART" id="SM00448">
    <property type="entry name" value="REC"/>
    <property type="match status" value="1"/>
</dbReference>
<evidence type="ECO:0000256" key="1">
    <source>
        <dbReference type="ARBA" id="ARBA00022553"/>
    </source>
</evidence>
<sequence>MKPPTILIVDDQPLLLMHAQFAFEDAGYVVIQAGSADEALIALDRHPEICAMFTDVAMPGSIDGAALAEKAHQSHPHMSIIVTSGEQRHVAADLPAGVQFIPKPYTGHDIIRMIRECVS</sequence>
<feature type="modified residue" description="4-aspartylphosphate" evidence="2">
    <location>
        <position position="55"/>
    </location>
</feature>
<dbReference type="PANTHER" id="PTHR44591">
    <property type="entry name" value="STRESS RESPONSE REGULATOR PROTEIN 1"/>
    <property type="match status" value="1"/>
</dbReference>
<protein>
    <submittedName>
        <fullName evidence="4">Putative two-component response regulator</fullName>
    </submittedName>
</protein>
<dbReference type="eggNOG" id="COG0784">
    <property type="taxonomic scope" value="Bacteria"/>
</dbReference>
<dbReference type="InterPro" id="IPR050595">
    <property type="entry name" value="Bact_response_regulator"/>
</dbReference>
<dbReference type="PANTHER" id="PTHR44591:SF3">
    <property type="entry name" value="RESPONSE REGULATORY DOMAIN-CONTAINING PROTEIN"/>
    <property type="match status" value="1"/>
</dbReference>
<name>A0A0A1W6T5_9SPHN</name>
<dbReference type="InterPro" id="IPR001789">
    <property type="entry name" value="Sig_transdc_resp-reg_receiver"/>
</dbReference>